<feature type="transmembrane region" description="Helical" evidence="2">
    <location>
        <begin position="51"/>
        <end position="73"/>
    </location>
</feature>
<evidence type="ECO:0000313" key="3">
    <source>
        <dbReference type="EMBL" id="APV44593.1"/>
    </source>
</evidence>
<sequence length="210" mass="22332">MAVETDTENGVYREEIPVPAMVWLAIGLVTGAGVLTVLAFINPFASSGSDLAGGLFIPAALFLILAAFAASFGRFKIFATNRRFTISAGMNAQSVSWRDIESAAEDLSPHPAGNPLTATLGEIAGQPGIIYAIGALRRIELVLKSEKLRYLVFPTRHSDILLGLIRKMSREARQTEASKSELSSFLTDDDSGDCGQPDGIGGPPPFPIPL</sequence>
<accession>A0A1P8F834</accession>
<gene>
    <name evidence="3" type="ORF">Dform_01265</name>
</gene>
<evidence type="ECO:0000313" key="4">
    <source>
        <dbReference type="Proteomes" id="UP000185934"/>
    </source>
</evidence>
<proteinExistence type="predicted"/>
<evidence type="ECO:0000256" key="2">
    <source>
        <dbReference type="SAM" id="Phobius"/>
    </source>
</evidence>
<name>A0A1P8F834_9CHLR</name>
<protein>
    <recommendedName>
        <fullName evidence="5">PH domain-containing protein</fullName>
    </recommendedName>
</protein>
<keyword evidence="2" id="KW-1133">Transmembrane helix</keyword>
<evidence type="ECO:0008006" key="5">
    <source>
        <dbReference type="Google" id="ProtNLM"/>
    </source>
</evidence>
<dbReference type="Proteomes" id="UP000185934">
    <property type="component" value="Chromosome"/>
</dbReference>
<keyword evidence="2" id="KW-0812">Transmembrane</keyword>
<dbReference type="KEGG" id="dfo:Dform_01265"/>
<dbReference type="OrthoDB" id="9787283at2"/>
<feature type="region of interest" description="Disordered" evidence="1">
    <location>
        <begin position="176"/>
        <end position="210"/>
    </location>
</feature>
<keyword evidence="4" id="KW-1185">Reference proteome</keyword>
<dbReference type="STRING" id="1839801.Dform_01265"/>
<dbReference type="RefSeq" id="WP_076004261.1">
    <property type="nucleotide sequence ID" value="NZ_CP018258.1"/>
</dbReference>
<dbReference type="AlphaFoldDB" id="A0A1P8F834"/>
<dbReference type="EMBL" id="CP018258">
    <property type="protein sequence ID" value="APV44593.1"/>
    <property type="molecule type" value="Genomic_DNA"/>
</dbReference>
<organism evidence="3 4">
    <name type="scientific">Dehalogenimonas formicexedens</name>
    <dbReference type="NCBI Taxonomy" id="1839801"/>
    <lineage>
        <taxon>Bacteria</taxon>
        <taxon>Bacillati</taxon>
        <taxon>Chloroflexota</taxon>
        <taxon>Dehalococcoidia</taxon>
        <taxon>Dehalococcoidales</taxon>
        <taxon>Dehalococcoidaceae</taxon>
        <taxon>Dehalogenimonas</taxon>
    </lineage>
</organism>
<evidence type="ECO:0000256" key="1">
    <source>
        <dbReference type="SAM" id="MobiDB-lite"/>
    </source>
</evidence>
<keyword evidence="2" id="KW-0472">Membrane</keyword>
<reference evidence="4" key="1">
    <citation type="submission" date="2016-11" db="EMBL/GenBank/DDBJ databases">
        <title>Dehalogenimonas formicexedens sp. nov., a chlorinated alkane respiring bacterium isolated from contaminated groundwater.</title>
        <authorList>
            <person name="Key T.A."/>
            <person name="Bowman K.S."/>
            <person name="Lee I."/>
            <person name="Chun J."/>
            <person name="Albuquerque L."/>
            <person name="da Costa M.S."/>
            <person name="Rainey F.A."/>
            <person name="Moe W.M."/>
        </authorList>
    </citation>
    <scope>NUCLEOTIDE SEQUENCE [LARGE SCALE GENOMIC DNA]</scope>
    <source>
        <strain evidence="4">NSZ-14</strain>
    </source>
</reference>
<feature type="transmembrane region" description="Helical" evidence="2">
    <location>
        <begin position="21"/>
        <end position="45"/>
    </location>
</feature>